<organism evidence="1 2">
    <name type="scientific">[Clostridium] clostridioforme 90A6</name>
    <dbReference type="NCBI Taxonomy" id="999406"/>
    <lineage>
        <taxon>Bacteria</taxon>
        <taxon>Bacillati</taxon>
        <taxon>Bacillota</taxon>
        <taxon>Clostridia</taxon>
        <taxon>Lachnospirales</taxon>
        <taxon>Lachnospiraceae</taxon>
        <taxon>Enterocloster</taxon>
    </lineage>
</organism>
<comment type="caution">
    <text evidence="1">The sequence shown here is derived from an EMBL/GenBank/DDBJ whole genome shotgun (WGS) entry which is preliminary data.</text>
</comment>
<dbReference type="PATRIC" id="fig|999406.3.peg.3647"/>
<evidence type="ECO:0000313" key="2">
    <source>
        <dbReference type="Proteomes" id="UP000013180"/>
    </source>
</evidence>
<dbReference type="EMBL" id="AGYL01000032">
    <property type="protein sequence ID" value="ENZ61808.1"/>
    <property type="molecule type" value="Genomic_DNA"/>
</dbReference>
<accession>R0CLF4</accession>
<proteinExistence type="predicted"/>
<name>R0CLF4_9FIRM</name>
<gene>
    <name evidence="1" type="ORF">HMPREF1083_03390</name>
</gene>
<evidence type="ECO:0000313" key="1">
    <source>
        <dbReference type="EMBL" id="ENZ61808.1"/>
    </source>
</evidence>
<keyword evidence="2" id="KW-1185">Reference proteome</keyword>
<dbReference type="AlphaFoldDB" id="R0CLF4"/>
<protein>
    <submittedName>
        <fullName evidence="1">Uncharacterized protein</fullName>
    </submittedName>
</protein>
<reference evidence="1" key="1">
    <citation type="submission" date="2013-01" db="EMBL/GenBank/DDBJ databases">
        <title>The Genome Sequence of Clostridium clostridioforme 90A6.</title>
        <authorList>
            <consortium name="The Broad Institute Genome Sequencing Platform"/>
            <person name="Earl A."/>
            <person name="Ward D."/>
            <person name="Feldgarden M."/>
            <person name="Gevers D."/>
            <person name="Courvalin P."/>
            <person name="Lambert T."/>
            <person name="Walker B."/>
            <person name="Young S.K."/>
            <person name="Zeng Q."/>
            <person name="Gargeya S."/>
            <person name="Fitzgerald M."/>
            <person name="Haas B."/>
            <person name="Abouelleil A."/>
            <person name="Alvarado L."/>
            <person name="Arachchi H.M."/>
            <person name="Berlin A.M."/>
            <person name="Chapman S.B."/>
            <person name="Dewar J."/>
            <person name="Goldberg J."/>
            <person name="Griggs A."/>
            <person name="Gujja S."/>
            <person name="Hansen M."/>
            <person name="Howarth C."/>
            <person name="Imamovic A."/>
            <person name="Larimer J."/>
            <person name="McCowan C."/>
            <person name="Murphy C."/>
            <person name="Neiman D."/>
            <person name="Pearson M."/>
            <person name="Priest M."/>
            <person name="Roberts A."/>
            <person name="Saif S."/>
            <person name="Shea T."/>
            <person name="Sisk P."/>
            <person name="Sykes S."/>
            <person name="Wortman J."/>
            <person name="Nusbaum C."/>
            <person name="Birren B."/>
        </authorList>
    </citation>
    <scope>NUCLEOTIDE SEQUENCE [LARGE SCALE GENOMIC DNA]</scope>
    <source>
        <strain evidence="1">90A6</strain>
    </source>
</reference>
<dbReference type="Proteomes" id="UP000013180">
    <property type="component" value="Unassembled WGS sequence"/>
</dbReference>
<sequence length="62" mass="6869">MESTNTSYELRLGKTTFIVCVKQAETAKKPLEKALFDLCKREVLGGTSTAQKFNLDNLAKTS</sequence>
<dbReference type="RefSeq" id="WP_002587427.1">
    <property type="nucleotide sequence ID" value="NZ_KB851039.1"/>
</dbReference>
<dbReference type="HOGENOM" id="CLU_2901497_0_0_9"/>